<organism evidence="6">
    <name type="scientific">marine sediment metagenome</name>
    <dbReference type="NCBI Taxonomy" id="412755"/>
    <lineage>
        <taxon>unclassified sequences</taxon>
        <taxon>metagenomes</taxon>
        <taxon>ecological metagenomes</taxon>
    </lineage>
</organism>
<comment type="similarity">
    <text evidence="4">Belongs to the flavoredoxin family.</text>
</comment>
<comment type="cofactor">
    <cofactor evidence="1">
        <name>FMN</name>
        <dbReference type="ChEBI" id="CHEBI:58210"/>
    </cofactor>
</comment>
<evidence type="ECO:0000256" key="3">
    <source>
        <dbReference type="ARBA" id="ARBA00022643"/>
    </source>
</evidence>
<dbReference type="SUPFAM" id="SSF50475">
    <property type="entry name" value="FMN-binding split barrel"/>
    <property type="match status" value="1"/>
</dbReference>
<dbReference type="AlphaFoldDB" id="X1U405"/>
<gene>
    <name evidence="6" type="ORF">S12H4_12985</name>
</gene>
<feature type="domain" description="Flavin reductase like" evidence="5">
    <location>
        <begin position="1"/>
        <end position="138"/>
    </location>
</feature>
<evidence type="ECO:0000256" key="4">
    <source>
        <dbReference type="ARBA" id="ARBA00038054"/>
    </source>
</evidence>
<sequence length="170" mass="19028">MSNIVSYHPAMVFFTASRFHGGSQRGRKNGSKKDTVVNVEQTNEFVFNMVTEEISEQMNIASDAYPPEVDEFEVSGLTPVPSDIVKAPRVMESPVNMECRVTQILSVGQPATTAEIIMGEVLRIHVRDDLWRDGTIDASAFHVIGRMGWGIYTRTSDLFIMKHPHEQTPS</sequence>
<dbReference type="GO" id="GO:0010181">
    <property type="term" value="F:FMN binding"/>
    <property type="evidence" value="ECO:0007669"/>
    <property type="project" value="InterPro"/>
</dbReference>
<dbReference type="SMART" id="SM00903">
    <property type="entry name" value="Flavin_Reduct"/>
    <property type="match status" value="1"/>
</dbReference>
<dbReference type="InterPro" id="IPR002563">
    <property type="entry name" value="Flavin_Rdtase-like_dom"/>
</dbReference>
<reference evidence="6" key="1">
    <citation type="journal article" date="2014" name="Front. Microbiol.">
        <title>High frequency of phylogenetically diverse reductive dehalogenase-homologous genes in deep subseafloor sedimentary metagenomes.</title>
        <authorList>
            <person name="Kawai M."/>
            <person name="Futagami T."/>
            <person name="Toyoda A."/>
            <person name="Takaki Y."/>
            <person name="Nishi S."/>
            <person name="Hori S."/>
            <person name="Arai W."/>
            <person name="Tsubouchi T."/>
            <person name="Morono Y."/>
            <person name="Uchiyama I."/>
            <person name="Ito T."/>
            <person name="Fujiyama A."/>
            <person name="Inagaki F."/>
            <person name="Takami H."/>
        </authorList>
    </citation>
    <scope>NUCLEOTIDE SEQUENCE</scope>
    <source>
        <strain evidence="6">Expedition CK06-06</strain>
    </source>
</reference>
<dbReference type="PANTHER" id="PTHR33798:SF5">
    <property type="entry name" value="FLAVIN REDUCTASE LIKE DOMAIN-CONTAINING PROTEIN"/>
    <property type="match status" value="1"/>
</dbReference>
<dbReference type="Gene3D" id="2.30.110.10">
    <property type="entry name" value="Electron Transport, Fmn-binding Protein, Chain A"/>
    <property type="match status" value="1"/>
</dbReference>
<protein>
    <recommendedName>
        <fullName evidence="5">Flavin reductase like domain-containing protein</fullName>
    </recommendedName>
</protein>
<dbReference type="Pfam" id="PF01613">
    <property type="entry name" value="Flavin_Reduct"/>
    <property type="match status" value="1"/>
</dbReference>
<keyword evidence="2" id="KW-0285">Flavoprotein</keyword>
<dbReference type="EMBL" id="BARW01006193">
    <property type="protein sequence ID" value="GAI87009.1"/>
    <property type="molecule type" value="Genomic_DNA"/>
</dbReference>
<evidence type="ECO:0000313" key="6">
    <source>
        <dbReference type="EMBL" id="GAI87009.1"/>
    </source>
</evidence>
<name>X1U405_9ZZZZ</name>
<comment type="caution">
    <text evidence="6">The sequence shown here is derived from an EMBL/GenBank/DDBJ whole genome shotgun (WGS) entry which is preliminary data.</text>
</comment>
<evidence type="ECO:0000256" key="2">
    <source>
        <dbReference type="ARBA" id="ARBA00022630"/>
    </source>
</evidence>
<proteinExistence type="inferred from homology"/>
<accession>X1U405</accession>
<keyword evidence="3" id="KW-0288">FMN</keyword>
<evidence type="ECO:0000256" key="1">
    <source>
        <dbReference type="ARBA" id="ARBA00001917"/>
    </source>
</evidence>
<dbReference type="PANTHER" id="PTHR33798">
    <property type="entry name" value="FLAVOPROTEIN OXYGENASE"/>
    <property type="match status" value="1"/>
</dbReference>
<evidence type="ECO:0000259" key="5">
    <source>
        <dbReference type="SMART" id="SM00903"/>
    </source>
</evidence>
<dbReference type="InterPro" id="IPR012349">
    <property type="entry name" value="Split_barrel_FMN-bd"/>
</dbReference>